<gene>
    <name evidence="1" type="ORF">IGS68_02170</name>
</gene>
<dbReference type="InterPro" id="IPR029063">
    <property type="entry name" value="SAM-dependent_MTases_sf"/>
</dbReference>
<sequence length="261" mass="28283">MPVDTQDVPEGLVRPGGAPLYAPDLFRPAYRPARGERWRLDVAPFSLCPGYWSGVQVVTDMAVLTRTEGTGETAGLRTWMSMTPMEIESQELGCRAAFGHTVVMGLGMGWAAANAALRPEVAAVTVVEFDPEVIAMIEAVGVFAQLPPDATAKVAVVNADALSWTPEARADTLLADIWLPLNGDDRVEQVRRMRANTGATKVYFWGQEMVIARRARTAGLPLDTATVARIVADLDLPLIGPDLPDYPDRIARAAERWLSEG</sequence>
<proteinExistence type="predicted"/>
<dbReference type="Gene3D" id="3.40.50.150">
    <property type="entry name" value="Vaccinia Virus protein VP39"/>
    <property type="match status" value="1"/>
</dbReference>
<reference evidence="1" key="1">
    <citation type="submission" date="2021-02" db="EMBL/GenBank/DDBJ databases">
        <title>Skermanella TT6 skin isolate.</title>
        <authorList>
            <person name="Lee K."/>
            <person name="Ganzorig M."/>
        </authorList>
    </citation>
    <scope>NUCLEOTIDE SEQUENCE</scope>
    <source>
        <strain evidence="1">TT6</strain>
    </source>
</reference>
<evidence type="ECO:0000313" key="1">
    <source>
        <dbReference type="EMBL" id="QQP90100.1"/>
    </source>
</evidence>
<accession>A0ABX7B6U1</accession>
<evidence type="ECO:0008006" key="3">
    <source>
        <dbReference type="Google" id="ProtNLM"/>
    </source>
</evidence>
<dbReference type="SUPFAM" id="SSF53335">
    <property type="entry name" value="S-adenosyl-L-methionine-dependent methyltransferases"/>
    <property type="match status" value="1"/>
</dbReference>
<keyword evidence="2" id="KW-1185">Reference proteome</keyword>
<dbReference type="RefSeq" id="WP_201076986.1">
    <property type="nucleotide sequence ID" value="NZ_CP067420.1"/>
</dbReference>
<dbReference type="EMBL" id="CP067420">
    <property type="protein sequence ID" value="QQP90100.1"/>
    <property type="molecule type" value="Genomic_DNA"/>
</dbReference>
<organism evidence="1 2">
    <name type="scientific">Skermanella cutis</name>
    <dbReference type="NCBI Taxonomy" id="2775420"/>
    <lineage>
        <taxon>Bacteria</taxon>
        <taxon>Pseudomonadati</taxon>
        <taxon>Pseudomonadota</taxon>
        <taxon>Alphaproteobacteria</taxon>
        <taxon>Rhodospirillales</taxon>
        <taxon>Azospirillaceae</taxon>
        <taxon>Skermanella</taxon>
    </lineage>
</organism>
<protein>
    <recommendedName>
        <fullName evidence="3">Spermidine synthase</fullName>
    </recommendedName>
</protein>
<name>A0ABX7B6U1_9PROT</name>
<dbReference type="Proteomes" id="UP000595197">
    <property type="component" value="Chromosome"/>
</dbReference>
<evidence type="ECO:0000313" key="2">
    <source>
        <dbReference type="Proteomes" id="UP000595197"/>
    </source>
</evidence>